<evidence type="ECO:0000313" key="2">
    <source>
        <dbReference type="Proteomes" id="UP000309128"/>
    </source>
</evidence>
<proteinExistence type="predicted"/>
<gene>
    <name evidence="1" type="ORF">ETD86_50900</name>
</gene>
<reference evidence="1 2" key="1">
    <citation type="submission" date="2019-05" db="EMBL/GenBank/DDBJ databases">
        <title>Draft genome sequence of Nonomuraea turkmeniaca DSM 43926.</title>
        <authorList>
            <person name="Saricaoglu S."/>
            <person name="Isik K."/>
        </authorList>
    </citation>
    <scope>NUCLEOTIDE SEQUENCE [LARGE SCALE GENOMIC DNA]</scope>
    <source>
        <strain evidence="1 2">DSM 43926</strain>
    </source>
</reference>
<keyword evidence="2" id="KW-1185">Reference proteome</keyword>
<accession>A0A5S4EW31</accession>
<organism evidence="1 2">
    <name type="scientific">Nonomuraea turkmeniaca</name>
    <dbReference type="NCBI Taxonomy" id="103838"/>
    <lineage>
        <taxon>Bacteria</taxon>
        <taxon>Bacillati</taxon>
        <taxon>Actinomycetota</taxon>
        <taxon>Actinomycetes</taxon>
        <taxon>Streptosporangiales</taxon>
        <taxon>Streptosporangiaceae</taxon>
        <taxon>Nonomuraea</taxon>
    </lineage>
</organism>
<sequence>MDEALPPTLRPVLKDLYADCAVRPTVRFADVQSWEEPFLWLHAPDGSGQGLALRRKGDAAHQIADFADQVQEWAVWVCPQTKKVTAAIGGLPVRDG</sequence>
<dbReference type="AlphaFoldDB" id="A0A5S4EW31"/>
<dbReference type="OrthoDB" id="3213067at2"/>
<dbReference type="Proteomes" id="UP000309128">
    <property type="component" value="Unassembled WGS sequence"/>
</dbReference>
<dbReference type="EMBL" id="VCKY01000356">
    <property type="protein sequence ID" value="TMR07710.1"/>
    <property type="molecule type" value="Genomic_DNA"/>
</dbReference>
<comment type="caution">
    <text evidence="1">The sequence shown here is derived from an EMBL/GenBank/DDBJ whole genome shotgun (WGS) entry which is preliminary data.</text>
</comment>
<name>A0A5S4EW31_9ACTN</name>
<protein>
    <submittedName>
        <fullName evidence="1">Uncharacterized protein</fullName>
    </submittedName>
</protein>
<dbReference type="RefSeq" id="WP_138673811.1">
    <property type="nucleotide sequence ID" value="NZ_VCKY01000356.1"/>
</dbReference>
<evidence type="ECO:0000313" key="1">
    <source>
        <dbReference type="EMBL" id="TMR07710.1"/>
    </source>
</evidence>